<comment type="caution">
    <text evidence="2">The sequence shown here is derived from an EMBL/GenBank/DDBJ whole genome shotgun (WGS) entry which is preliminary data.</text>
</comment>
<proteinExistence type="predicted"/>
<dbReference type="EMBL" id="BMVO01000018">
    <property type="protein sequence ID" value="GHB18444.1"/>
    <property type="molecule type" value="Genomic_DNA"/>
</dbReference>
<sequence>MNEWRNAGLLRPASATVHRVKADTLRAVEQCRYLTAARSEADLAWLAELPAQAGQQILQRLDRVYENFFNPQLTARFPAFEKRSHGLSVPLPGQAVEVRKTGRHWAPAIRNATITRNGTGWHVIEARARRTGGSVTNSTRRRPSASSPATRAEADA</sequence>
<evidence type="ECO:0008006" key="4">
    <source>
        <dbReference type="Google" id="ProtNLM"/>
    </source>
</evidence>
<dbReference type="Proteomes" id="UP000599437">
    <property type="component" value="Unassembled WGS sequence"/>
</dbReference>
<feature type="compositionally biased region" description="Low complexity" evidence="1">
    <location>
        <begin position="144"/>
        <end position="156"/>
    </location>
</feature>
<evidence type="ECO:0000256" key="1">
    <source>
        <dbReference type="SAM" id="MobiDB-lite"/>
    </source>
</evidence>
<organism evidence="2 3">
    <name type="scientific">Streptomyces chryseus</name>
    <dbReference type="NCBI Taxonomy" id="68186"/>
    <lineage>
        <taxon>Bacteria</taxon>
        <taxon>Bacillati</taxon>
        <taxon>Actinomycetota</taxon>
        <taxon>Actinomycetes</taxon>
        <taxon>Kitasatosporales</taxon>
        <taxon>Streptomycetaceae</taxon>
        <taxon>Streptomyces</taxon>
    </lineage>
</organism>
<name>A0ABQ3DZ49_9ACTN</name>
<reference evidence="3" key="1">
    <citation type="journal article" date="2019" name="Int. J. Syst. Evol. Microbiol.">
        <title>The Global Catalogue of Microorganisms (GCM) 10K type strain sequencing project: providing services to taxonomists for standard genome sequencing and annotation.</title>
        <authorList>
            <consortium name="The Broad Institute Genomics Platform"/>
            <consortium name="The Broad Institute Genome Sequencing Center for Infectious Disease"/>
            <person name="Wu L."/>
            <person name="Ma J."/>
        </authorList>
    </citation>
    <scope>NUCLEOTIDE SEQUENCE [LARGE SCALE GENOMIC DNA]</scope>
    <source>
        <strain evidence="3">JCM 4737</strain>
    </source>
</reference>
<feature type="region of interest" description="Disordered" evidence="1">
    <location>
        <begin position="128"/>
        <end position="156"/>
    </location>
</feature>
<protein>
    <recommendedName>
        <fullName evidence="4">Transposase</fullName>
    </recommendedName>
</protein>
<evidence type="ECO:0000313" key="2">
    <source>
        <dbReference type="EMBL" id="GHB18444.1"/>
    </source>
</evidence>
<evidence type="ECO:0000313" key="3">
    <source>
        <dbReference type="Proteomes" id="UP000599437"/>
    </source>
</evidence>
<gene>
    <name evidence="2" type="ORF">GCM10010346_48040</name>
</gene>
<accession>A0ABQ3DZ49</accession>
<keyword evidence="3" id="KW-1185">Reference proteome</keyword>